<feature type="domain" description="Flavodoxin-like" evidence="1">
    <location>
        <begin position="4"/>
        <end position="169"/>
    </location>
</feature>
<dbReference type="PANTHER" id="PTHR38030">
    <property type="entry name" value="PROTOPORPHYRINOGEN IX DEHYDROGENASE [MENAQUINONE]"/>
    <property type="match status" value="1"/>
</dbReference>
<comment type="caution">
    <text evidence="2">The sequence shown here is derived from an EMBL/GenBank/DDBJ whole genome shotgun (WGS) entry which is preliminary data.</text>
</comment>
<dbReference type="GO" id="GO:0070819">
    <property type="term" value="F:menaquinone-dependent protoporphyrinogen oxidase activity"/>
    <property type="evidence" value="ECO:0007669"/>
    <property type="project" value="TreeGrafter"/>
</dbReference>
<dbReference type="Pfam" id="PF12724">
    <property type="entry name" value="Flavodoxin_5"/>
    <property type="match status" value="1"/>
</dbReference>
<evidence type="ECO:0000313" key="3">
    <source>
        <dbReference type="Proteomes" id="UP000011550"/>
    </source>
</evidence>
<dbReference type="PROSITE" id="PS50902">
    <property type="entry name" value="FLAVODOXIN_LIKE"/>
    <property type="match status" value="1"/>
</dbReference>
<proteinExistence type="predicted"/>
<keyword evidence="3" id="KW-1185">Reference proteome</keyword>
<dbReference type="InterPro" id="IPR052200">
    <property type="entry name" value="Protoporphyrinogen_IX_DH"/>
</dbReference>
<evidence type="ECO:0000259" key="1">
    <source>
        <dbReference type="PROSITE" id="PS50902"/>
    </source>
</evidence>
<sequence>MSSFVIAYGSREGQTAKIAERIAEMLDSRGHETTRVSVADRRSDVSLADFDAVLVGSSIHMGKHAKTVYRFVRENRADIESRPNGFFQVSLSSAVDDESARAHVAEYIDEFIRESGWHPDKIAAFGGALRYSEYGFLTRMMMKRIAADATGDTDTSRDYEYTDWEEVESFVADFAAFVESGGGSADTPGSSPENRE</sequence>
<organism evidence="2 3">
    <name type="scientific">Haloferax mucosum ATCC BAA-1512</name>
    <dbReference type="NCBI Taxonomy" id="662479"/>
    <lineage>
        <taxon>Archaea</taxon>
        <taxon>Methanobacteriati</taxon>
        <taxon>Methanobacteriota</taxon>
        <taxon>Stenosarchaea group</taxon>
        <taxon>Halobacteria</taxon>
        <taxon>Halobacteriales</taxon>
        <taxon>Haloferacaceae</taxon>
        <taxon>Haloferax</taxon>
    </lineage>
</organism>
<accession>M0IDG8</accession>
<dbReference type="GO" id="GO:0006783">
    <property type="term" value="P:heme biosynthetic process"/>
    <property type="evidence" value="ECO:0007669"/>
    <property type="project" value="TreeGrafter"/>
</dbReference>
<dbReference type="InterPro" id="IPR008254">
    <property type="entry name" value="Flavodoxin/NO_synth"/>
</dbReference>
<dbReference type="STRING" id="662479.C440_10793"/>
<dbReference type="EMBL" id="AOLN01000013">
    <property type="protein sequence ID" value="ELZ94102.1"/>
    <property type="molecule type" value="Genomic_DNA"/>
</dbReference>
<evidence type="ECO:0000313" key="2">
    <source>
        <dbReference type="EMBL" id="ELZ94102.1"/>
    </source>
</evidence>
<name>M0IDG8_9EURY</name>
<reference evidence="2 3" key="1">
    <citation type="journal article" date="2014" name="PLoS Genet.">
        <title>Phylogenetically driven sequencing of extremely halophilic archaea reveals strategies for static and dynamic osmo-response.</title>
        <authorList>
            <person name="Becker E.A."/>
            <person name="Seitzer P.M."/>
            <person name="Tritt A."/>
            <person name="Larsen D."/>
            <person name="Krusor M."/>
            <person name="Yao A.I."/>
            <person name="Wu D."/>
            <person name="Madern D."/>
            <person name="Eisen J.A."/>
            <person name="Darling A.E."/>
            <person name="Facciotti M.T."/>
        </authorList>
    </citation>
    <scope>NUCLEOTIDE SEQUENCE [LARGE SCALE GENOMIC DNA]</scope>
    <source>
        <strain evidence="2 3">ATCC BAA-1512</strain>
    </source>
</reference>
<dbReference type="OrthoDB" id="103611at2157"/>
<dbReference type="SUPFAM" id="SSF52218">
    <property type="entry name" value="Flavoproteins"/>
    <property type="match status" value="1"/>
</dbReference>
<dbReference type="Proteomes" id="UP000011550">
    <property type="component" value="Unassembled WGS sequence"/>
</dbReference>
<protein>
    <submittedName>
        <fullName evidence="2">Protoporphyrinogen oxidase</fullName>
    </submittedName>
</protein>
<dbReference type="Gene3D" id="3.40.50.360">
    <property type="match status" value="1"/>
</dbReference>
<gene>
    <name evidence="2" type="ORF">C440_10793</name>
</gene>
<dbReference type="AlphaFoldDB" id="M0IDG8"/>
<dbReference type="InterPro" id="IPR026816">
    <property type="entry name" value="Flavodoxin_dom"/>
</dbReference>
<dbReference type="PATRIC" id="fig|662479.7.peg.2187"/>
<dbReference type="GO" id="GO:0010181">
    <property type="term" value="F:FMN binding"/>
    <property type="evidence" value="ECO:0007669"/>
    <property type="project" value="InterPro"/>
</dbReference>
<dbReference type="RefSeq" id="WP_008320469.1">
    <property type="nucleotide sequence ID" value="NZ_AOLN01000013.1"/>
</dbReference>
<dbReference type="PANTHER" id="PTHR38030:SF2">
    <property type="entry name" value="PROTOPORPHYRINOGEN IX DEHYDROGENASE [QUINONE]"/>
    <property type="match status" value="1"/>
</dbReference>
<dbReference type="InterPro" id="IPR029039">
    <property type="entry name" value="Flavoprotein-like_sf"/>
</dbReference>